<proteinExistence type="predicted"/>
<evidence type="ECO:0000313" key="1">
    <source>
        <dbReference type="EMBL" id="KAI0088428.1"/>
    </source>
</evidence>
<protein>
    <submittedName>
        <fullName evidence="1">Uncharacterized protein</fullName>
    </submittedName>
</protein>
<evidence type="ECO:0000313" key="2">
    <source>
        <dbReference type="Proteomes" id="UP001055072"/>
    </source>
</evidence>
<organism evidence="1 2">
    <name type="scientific">Irpex rosettiformis</name>
    <dbReference type="NCBI Taxonomy" id="378272"/>
    <lineage>
        <taxon>Eukaryota</taxon>
        <taxon>Fungi</taxon>
        <taxon>Dikarya</taxon>
        <taxon>Basidiomycota</taxon>
        <taxon>Agaricomycotina</taxon>
        <taxon>Agaricomycetes</taxon>
        <taxon>Polyporales</taxon>
        <taxon>Irpicaceae</taxon>
        <taxon>Irpex</taxon>
    </lineage>
</organism>
<comment type="caution">
    <text evidence="1">The sequence shown here is derived from an EMBL/GenBank/DDBJ whole genome shotgun (WGS) entry which is preliminary data.</text>
</comment>
<reference evidence="1" key="1">
    <citation type="journal article" date="2021" name="Environ. Microbiol.">
        <title>Gene family expansions and transcriptome signatures uncover fungal adaptations to wood decay.</title>
        <authorList>
            <person name="Hage H."/>
            <person name="Miyauchi S."/>
            <person name="Viragh M."/>
            <person name="Drula E."/>
            <person name="Min B."/>
            <person name="Chaduli D."/>
            <person name="Navarro D."/>
            <person name="Favel A."/>
            <person name="Norest M."/>
            <person name="Lesage-Meessen L."/>
            <person name="Balint B."/>
            <person name="Merenyi Z."/>
            <person name="de Eugenio L."/>
            <person name="Morin E."/>
            <person name="Martinez A.T."/>
            <person name="Baldrian P."/>
            <person name="Stursova M."/>
            <person name="Martinez M.J."/>
            <person name="Novotny C."/>
            <person name="Magnuson J.K."/>
            <person name="Spatafora J.W."/>
            <person name="Maurice S."/>
            <person name="Pangilinan J."/>
            <person name="Andreopoulos W."/>
            <person name="LaButti K."/>
            <person name="Hundley H."/>
            <person name="Na H."/>
            <person name="Kuo A."/>
            <person name="Barry K."/>
            <person name="Lipzen A."/>
            <person name="Henrissat B."/>
            <person name="Riley R."/>
            <person name="Ahrendt S."/>
            <person name="Nagy L.G."/>
            <person name="Grigoriev I.V."/>
            <person name="Martin F."/>
            <person name="Rosso M.N."/>
        </authorList>
    </citation>
    <scope>NUCLEOTIDE SEQUENCE</scope>
    <source>
        <strain evidence="1">CBS 384.51</strain>
    </source>
</reference>
<gene>
    <name evidence="1" type="ORF">BDY19DRAFT_950849</name>
</gene>
<accession>A0ACB8U2A6</accession>
<name>A0ACB8U2A6_9APHY</name>
<sequence length="1039" mass="116240">MAVTSPVKKALSKITPPLVHHDDKEPSQNDVSSPTNASIAESDSPPLSPVNSTQSEKHRKPRPLSGIFNNLRKSRSISRGHSLDVPRSEDLQHIHPNGAPDVHPDQVLVPPTTEVRARRPSFTEQRELRKNEREEKEEEEAQQRRKRQKDAWEKDPVRHNYGDLPIHQGKRQTNAYALTHPSHENIPKFTPLDQVGSLDVGTVVAFRARIHHIRPLGSKIVFLVLRQGLDTIQGVLTESSSKDDEADGQANGDAHNEKGFLDFQVSENMVRWSEGLAREAIVRVVGVLQHPPEEEGQFEVKSASISEKEVKIGMIHVIAHPTTTLPFQVDDVSKSHDIQDKTGHRVGEKTRFANRVLDLRSPASHAIFRIHAGVCDIFRNFLNAKGFTEIQSSKFQGGGTESGAAVFKVDYFRRPAFLAQSPQLAKQMCIAADMERVYEIGPVFRAENSNTHRHLTEFTGMDLEMTFEEDYHEVMGVIDETLKAIFKGLQKDYAKEIATVKSVFPHDDLIVLDQTPIVRYRDGIRMLKEAGYREDADDGQGRELTDHEDLSTPAERKLGELIKQKYGADYYILDGFPANIRPFYTMPDPEDPKFSNSFDIFVRGEEILSGGQRIHHAPMLLERMKVAKVDPETMMDYINGFQWGCPPHGGGGIGLERVVMLFLKLGDVRWASLFPRDPRSFPTRGEDSAEALLRAAQAIILSGPESKTFGMGKSRRELPPLENLIAKYGDATNTSWVDPAWTVWRDLATGAAVGYIPQGNFAVTFGNPLCEQSQIPRVVKAYLAFLAQSNVSLRPVWCCIDKHTEKYLCEELGWSAVVAVAEERVKPMEVDPANDDKTVRRKVHRAERDGVKLHEVDGQPDEELKKRIEQRCKDWSDNRKGTQVHLTGVRPFDDVQHRKYFYATDKDGQICALVVLAQLAPAHGFQIKWALEFPGAPLGAIEYILSWVIKKLGDAGVRTATFGAGAASRVQAGCNVGGFRFKFLEKTYNGLSSTFHLGSKGDFRGKFGIEQDPLYICYPSGSLGLRGVEAIMAALQKPK</sequence>
<dbReference type="EMBL" id="MU274914">
    <property type="protein sequence ID" value="KAI0088428.1"/>
    <property type="molecule type" value="Genomic_DNA"/>
</dbReference>
<keyword evidence="2" id="KW-1185">Reference proteome</keyword>
<dbReference type="Proteomes" id="UP001055072">
    <property type="component" value="Unassembled WGS sequence"/>
</dbReference>